<comment type="caution">
    <text evidence="10">The sequence shown here is derived from an EMBL/GenBank/DDBJ whole genome shotgun (WGS) entry which is preliminary data.</text>
</comment>
<dbReference type="PROSITE" id="PS00087">
    <property type="entry name" value="SOD_CU_ZN_1"/>
    <property type="match status" value="1"/>
</dbReference>
<accession>A0AAV8VVV1</accession>
<keyword evidence="6 8" id="KW-0186">Copper</keyword>
<keyword evidence="4" id="KW-0049">Antioxidant</keyword>
<comment type="catalytic activity">
    <reaction evidence="7 8">
        <text>2 superoxide + 2 H(+) = H2O2 + O2</text>
        <dbReference type="Rhea" id="RHEA:20696"/>
        <dbReference type="ChEBI" id="CHEBI:15378"/>
        <dbReference type="ChEBI" id="CHEBI:15379"/>
        <dbReference type="ChEBI" id="CHEBI:16240"/>
        <dbReference type="ChEBI" id="CHEBI:18421"/>
        <dbReference type="EC" id="1.15.1.1"/>
    </reaction>
</comment>
<reference evidence="10 11" key="1">
    <citation type="journal article" date="2023" name="Insect Mol. Biol.">
        <title>Genome sequencing provides insights into the evolution of gene families encoding plant cell wall-degrading enzymes in longhorned beetles.</title>
        <authorList>
            <person name="Shin N.R."/>
            <person name="Okamura Y."/>
            <person name="Kirsch R."/>
            <person name="Pauchet Y."/>
        </authorList>
    </citation>
    <scope>NUCLEOTIDE SEQUENCE [LARGE SCALE GENOMIC DNA]</scope>
    <source>
        <strain evidence="10">EAD_L_NR</strain>
    </source>
</reference>
<dbReference type="FunFam" id="2.60.40.200:FF:000001">
    <property type="entry name" value="Superoxide dismutase [Cu-Zn]"/>
    <property type="match status" value="1"/>
</dbReference>
<dbReference type="EC" id="1.15.1.1" evidence="8"/>
<dbReference type="Pfam" id="PF00080">
    <property type="entry name" value="Sod_Cu"/>
    <property type="match status" value="1"/>
</dbReference>
<organism evidence="10 11">
    <name type="scientific">Exocentrus adspersus</name>
    <dbReference type="NCBI Taxonomy" id="1586481"/>
    <lineage>
        <taxon>Eukaryota</taxon>
        <taxon>Metazoa</taxon>
        <taxon>Ecdysozoa</taxon>
        <taxon>Arthropoda</taxon>
        <taxon>Hexapoda</taxon>
        <taxon>Insecta</taxon>
        <taxon>Pterygota</taxon>
        <taxon>Neoptera</taxon>
        <taxon>Endopterygota</taxon>
        <taxon>Coleoptera</taxon>
        <taxon>Polyphaga</taxon>
        <taxon>Cucujiformia</taxon>
        <taxon>Chrysomeloidea</taxon>
        <taxon>Cerambycidae</taxon>
        <taxon>Lamiinae</taxon>
        <taxon>Acanthocinini</taxon>
        <taxon>Exocentrus</taxon>
    </lineage>
</organism>
<keyword evidence="5 8" id="KW-0560">Oxidoreductase</keyword>
<dbReference type="InterPro" id="IPR001424">
    <property type="entry name" value="SOD_Cu_Zn_dom"/>
</dbReference>
<evidence type="ECO:0000256" key="1">
    <source>
        <dbReference type="ARBA" id="ARBA00010457"/>
    </source>
</evidence>
<comment type="cofactor">
    <cofactor evidence="8">
        <name>Cu cation</name>
        <dbReference type="ChEBI" id="CHEBI:23378"/>
    </cofactor>
    <text evidence="8">Binds 1 copper ion per subunit.</text>
</comment>
<dbReference type="Gene3D" id="2.60.40.200">
    <property type="entry name" value="Superoxide dismutase, copper/zinc binding domain"/>
    <property type="match status" value="1"/>
</dbReference>
<keyword evidence="2 8" id="KW-0479">Metal-binding</keyword>
<feature type="domain" description="Superoxide dismutase copper/zinc binding" evidence="9">
    <location>
        <begin position="40"/>
        <end position="173"/>
    </location>
</feature>
<dbReference type="EMBL" id="JANEYG010000030">
    <property type="protein sequence ID" value="KAJ8917786.1"/>
    <property type="molecule type" value="Genomic_DNA"/>
</dbReference>
<dbReference type="PROSITE" id="PS00332">
    <property type="entry name" value="SOD_CU_ZN_2"/>
    <property type="match status" value="1"/>
</dbReference>
<evidence type="ECO:0000256" key="8">
    <source>
        <dbReference type="RuleBase" id="RU000393"/>
    </source>
</evidence>
<gene>
    <name evidence="10" type="ORF">NQ315_010692</name>
</gene>
<keyword evidence="3 8" id="KW-0862">Zinc</keyword>
<evidence type="ECO:0000313" key="11">
    <source>
        <dbReference type="Proteomes" id="UP001159042"/>
    </source>
</evidence>
<dbReference type="Proteomes" id="UP001159042">
    <property type="component" value="Unassembled WGS sequence"/>
</dbReference>
<comment type="similarity">
    <text evidence="1 8">Belongs to the Cu-Zn superoxide dismutase family.</text>
</comment>
<sequence>MYMRDIEPLCKTDNLHLLGQGLLFKQATVYVDDPAGASGVTGNITFTKTDSGVTVSGTVSGLKEGKHGFHIHALGDLSGGCTSTGGHFNPTNLTHGSPDDKNRHIGDLGNIVADASGVAKIEISDTLIDLEGENSIIGRGVVVHEGEDDLGKGGYEDSLTTGHAGGRLACGVVGILA</sequence>
<dbReference type="InterPro" id="IPR018152">
    <property type="entry name" value="SOD_Cu/Zn_BS"/>
</dbReference>
<protein>
    <recommendedName>
        <fullName evidence="8">Superoxide dismutase [Cu-Zn]</fullName>
        <ecNumber evidence="8">1.15.1.1</ecNumber>
    </recommendedName>
</protein>
<evidence type="ECO:0000259" key="9">
    <source>
        <dbReference type="Pfam" id="PF00080"/>
    </source>
</evidence>
<dbReference type="InterPro" id="IPR024134">
    <property type="entry name" value="SOD_Cu/Zn_/chaperone"/>
</dbReference>
<proteinExistence type="inferred from homology"/>
<name>A0AAV8VVV1_9CUCU</name>
<evidence type="ECO:0000256" key="7">
    <source>
        <dbReference type="ARBA" id="ARBA00049204"/>
    </source>
</evidence>
<dbReference type="PRINTS" id="PR00068">
    <property type="entry name" value="CUZNDISMTASE"/>
</dbReference>
<comment type="cofactor">
    <cofactor evidence="8">
        <name>Zn(2+)</name>
        <dbReference type="ChEBI" id="CHEBI:29105"/>
    </cofactor>
    <text evidence="8">Binds 1 zinc ion per subunit.</text>
</comment>
<evidence type="ECO:0000313" key="10">
    <source>
        <dbReference type="EMBL" id="KAJ8917786.1"/>
    </source>
</evidence>
<evidence type="ECO:0000256" key="3">
    <source>
        <dbReference type="ARBA" id="ARBA00022833"/>
    </source>
</evidence>
<dbReference type="PANTHER" id="PTHR10003">
    <property type="entry name" value="SUPEROXIDE DISMUTASE CU-ZN -RELATED"/>
    <property type="match status" value="1"/>
</dbReference>
<dbReference type="AlphaFoldDB" id="A0AAV8VVV1"/>
<evidence type="ECO:0000256" key="2">
    <source>
        <dbReference type="ARBA" id="ARBA00022723"/>
    </source>
</evidence>
<dbReference type="SUPFAM" id="SSF49329">
    <property type="entry name" value="Cu,Zn superoxide dismutase-like"/>
    <property type="match status" value="1"/>
</dbReference>
<evidence type="ECO:0000256" key="4">
    <source>
        <dbReference type="ARBA" id="ARBA00022862"/>
    </source>
</evidence>
<dbReference type="CDD" id="cd00305">
    <property type="entry name" value="Cu-Zn_Superoxide_Dismutase"/>
    <property type="match status" value="1"/>
</dbReference>
<dbReference type="GO" id="GO:0005507">
    <property type="term" value="F:copper ion binding"/>
    <property type="evidence" value="ECO:0007669"/>
    <property type="project" value="InterPro"/>
</dbReference>
<evidence type="ECO:0000256" key="6">
    <source>
        <dbReference type="ARBA" id="ARBA00023008"/>
    </source>
</evidence>
<comment type="function">
    <text evidence="8">Destroys radicals which are normally produced within the cells and which are toxic to biological systems.</text>
</comment>
<keyword evidence="11" id="KW-1185">Reference proteome</keyword>
<evidence type="ECO:0000256" key="5">
    <source>
        <dbReference type="ARBA" id="ARBA00023002"/>
    </source>
</evidence>
<dbReference type="InterPro" id="IPR036423">
    <property type="entry name" value="SOD-like_Cu/Zn_dom_sf"/>
</dbReference>
<dbReference type="GO" id="GO:0004784">
    <property type="term" value="F:superoxide dismutase activity"/>
    <property type="evidence" value="ECO:0007669"/>
    <property type="project" value="UniProtKB-EC"/>
</dbReference>